<protein>
    <submittedName>
        <fullName evidence="2">Uncharacterized protein</fullName>
    </submittedName>
</protein>
<sequence>MWPMLSAEWKMRGKILNGKIFPENVVPIGAPGKPFGRIRNMWRASFPVIFGNVIARLNRNASLRDSQKRFYSLPLTPTARGRRQGVQGGAGAPLCINPSNDAGFLMNL</sequence>
<evidence type="ECO:0000313" key="1">
    <source>
        <dbReference type="Proteomes" id="UP000036681"/>
    </source>
</evidence>
<proteinExistence type="predicted"/>
<reference evidence="2" key="1">
    <citation type="submission" date="2017-02" db="UniProtKB">
        <authorList>
            <consortium name="WormBaseParasite"/>
        </authorList>
    </citation>
    <scope>IDENTIFICATION</scope>
</reference>
<dbReference type="AlphaFoldDB" id="A0A0M3I7C4"/>
<dbReference type="Proteomes" id="UP000036681">
    <property type="component" value="Unplaced"/>
</dbReference>
<dbReference type="WBParaSite" id="ALUE_0001307001-mRNA-1">
    <property type="protein sequence ID" value="ALUE_0001307001-mRNA-1"/>
    <property type="gene ID" value="ALUE_0001307001"/>
</dbReference>
<evidence type="ECO:0000313" key="2">
    <source>
        <dbReference type="WBParaSite" id="ALUE_0001307001-mRNA-1"/>
    </source>
</evidence>
<name>A0A0M3I7C4_ASCLU</name>
<accession>A0A0M3I7C4</accession>
<organism evidence="1 2">
    <name type="scientific">Ascaris lumbricoides</name>
    <name type="common">Giant roundworm</name>
    <dbReference type="NCBI Taxonomy" id="6252"/>
    <lineage>
        <taxon>Eukaryota</taxon>
        <taxon>Metazoa</taxon>
        <taxon>Ecdysozoa</taxon>
        <taxon>Nematoda</taxon>
        <taxon>Chromadorea</taxon>
        <taxon>Rhabditida</taxon>
        <taxon>Spirurina</taxon>
        <taxon>Ascaridomorpha</taxon>
        <taxon>Ascaridoidea</taxon>
        <taxon>Ascarididae</taxon>
        <taxon>Ascaris</taxon>
    </lineage>
</organism>
<keyword evidence="1" id="KW-1185">Reference proteome</keyword>